<dbReference type="SUPFAM" id="SSF53335">
    <property type="entry name" value="S-adenosyl-L-methionine-dependent methyltransferases"/>
    <property type="match status" value="1"/>
</dbReference>
<dbReference type="EMBL" id="CAVMBE010000012">
    <property type="protein sequence ID" value="CAK3917594.1"/>
    <property type="molecule type" value="Genomic_DNA"/>
</dbReference>
<dbReference type="InterPro" id="IPR029063">
    <property type="entry name" value="SAM-dependent_MTases_sf"/>
</dbReference>
<accession>A0AAI9E738</accession>
<gene>
    <name evidence="1" type="ORF">LECACI_7A002719</name>
</gene>
<evidence type="ECO:0000313" key="2">
    <source>
        <dbReference type="Proteomes" id="UP001296104"/>
    </source>
</evidence>
<keyword evidence="2" id="KW-1185">Reference proteome</keyword>
<name>A0AAI9E738_9PEZI</name>
<comment type="caution">
    <text evidence="1">The sequence shown here is derived from an EMBL/GenBank/DDBJ whole genome shotgun (WGS) entry which is preliminary data.</text>
</comment>
<dbReference type="Gene3D" id="3.40.50.150">
    <property type="entry name" value="Vaccinia Virus protein VP39"/>
    <property type="match status" value="1"/>
</dbReference>
<protein>
    <submittedName>
        <fullName evidence="1">Uncharacterized protein</fullName>
    </submittedName>
</protein>
<reference evidence="1" key="1">
    <citation type="submission" date="2023-11" db="EMBL/GenBank/DDBJ databases">
        <authorList>
            <person name="Alioto T."/>
            <person name="Alioto T."/>
            <person name="Gomez Garrido J."/>
        </authorList>
    </citation>
    <scope>NUCLEOTIDE SEQUENCE</scope>
</reference>
<dbReference type="AlphaFoldDB" id="A0AAI9E738"/>
<organism evidence="1 2">
    <name type="scientific">Lecanosticta acicola</name>
    <dbReference type="NCBI Taxonomy" id="111012"/>
    <lineage>
        <taxon>Eukaryota</taxon>
        <taxon>Fungi</taxon>
        <taxon>Dikarya</taxon>
        <taxon>Ascomycota</taxon>
        <taxon>Pezizomycotina</taxon>
        <taxon>Dothideomycetes</taxon>
        <taxon>Dothideomycetidae</taxon>
        <taxon>Mycosphaerellales</taxon>
        <taxon>Mycosphaerellaceae</taxon>
        <taxon>Lecanosticta</taxon>
    </lineage>
</organism>
<proteinExistence type="predicted"/>
<evidence type="ECO:0000313" key="1">
    <source>
        <dbReference type="EMBL" id="CAK3917594.1"/>
    </source>
</evidence>
<dbReference type="Proteomes" id="UP001296104">
    <property type="component" value="Unassembled WGS sequence"/>
</dbReference>
<sequence length="147" mass="16782">MRNRRDDFSALAPLYPDAKVIGVEIAAVQDRRQLERPNLEYVQGHIRDLLKFSTDQESREGYFGYVFSRQLLLGVVNWPGYIRSAASLLKPIRWLEAQETSMRFASATNEYIADDWLFCPALVQDARAIGLDVEIGPRVMGLFRESG</sequence>